<comment type="caution">
    <text evidence="17">The sequence shown here is derived from an EMBL/GenBank/DDBJ whole genome shotgun (WGS) entry which is preliminary data.</text>
</comment>
<comment type="similarity">
    <text evidence="2">Belongs to the CD225/Dispanin family.</text>
</comment>
<dbReference type="GO" id="GO:0016020">
    <property type="term" value="C:membrane"/>
    <property type="evidence" value="ECO:0007669"/>
    <property type="project" value="UniProtKB-SubCell"/>
</dbReference>
<feature type="compositionally biased region" description="Polar residues" evidence="14">
    <location>
        <begin position="218"/>
        <end position="229"/>
    </location>
</feature>
<evidence type="ECO:0000259" key="16">
    <source>
        <dbReference type="SMART" id="SM01010"/>
    </source>
</evidence>
<sequence length="495" mass="55025">MSALPAGADIKRALENSPETNIEDELPDEPPQPRPKNYLILSILSCFCPAYPINIVAFVFAVMALNSYNQGDIEGSKRLGRNALWVAVASIIIGLVIIGIYCVVHFTTEKTANYLWEILLPVSKMKSVLRTQVLFHNIQLLGSNKSETSKSEEMFPQWILPRGAMSSIQETISKGINAVCRIYSLCSASGPRSLFEELLECSCLMEEIPQNAAEPRIQGSTEMGNTSSERAGLERHGHKGARGDSSGGAIGTKEGDRPKILMDSPEDADLFHSEEMKAPLEKEEFLAWQQDLEVNDKTPTQARPTVFRWTGGGKEVYLSGSFNNWSKIPLTRSHNNFVAILDLPEGEHQYKFLVDGQWTHDPAEPVVTSQLGTINNIIQVKKTDFEVFDALMVDSQKSSDMSELSSSPPGPYHQEPYVCKAEERFKSPPILPPHLLQVILNKDTGISCDPALLPEPNHVMLNHLYALSIKDGVMVLSATHRYKKKYVTTLLYKPI</sequence>
<feature type="domain" description="Association with the SNF1 complex (ASC)" evidence="16">
    <location>
        <begin position="405"/>
        <end position="495"/>
    </location>
</feature>
<evidence type="ECO:0000256" key="11">
    <source>
        <dbReference type="ARBA" id="ARBA00025180"/>
    </source>
</evidence>
<dbReference type="InterPro" id="IPR007593">
    <property type="entry name" value="CD225/Dispanin_fam"/>
</dbReference>
<dbReference type="GO" id="GO:0006631">
    <property type="term" value="P:fatty acid metabolic process"/>
    <property type="evidence" value="ECO:0007669"/>
    <property type="project" value="UniProtKB-KW"/>
</dbReference>
<evidence type="ECO:0000256" key="8">
    <source>
        <dbReference type="ARBA" id="ARBA00022989"/>
    </source>
</evidence>
<evidence type="ECO:0000256" key="9">
    <source>
        <dbReference type="ARBA" id="ARBA00023098"/>
    </source>
</evidence>
<dbReference type="SUPFAM" id="SSF160219">
    <property type="entry name" value="AMPKBI-like"/>
    <property type="match status" value="1"/>
</dbReference>
<dbReference type="Gene3D" id="6.20.250.60">
    <property type="match status" value="1"/>
</dbReference>
<comment type="similarity">
    <text evidence="3">Belongs to the 5'-AMP-activated protein kinase beta subunit family.</text>
</comment>
<evidence type="ECO:0000256" key="2">
    <source>
        <dbReference type="ARBA" id="ARBA00006843"/>
    </source>
</evidence>
<dbReference type="Pfam" id="PF04739">
    <property type="entry name" value="AMPKBI"/>
    <property type="match status" value="1"/>
</dbReference>
<dbReference type="GO" id="GO:0007165">
    <property type="term" value="P:signal transduction"/>
    <property type="evidence" value="ECO:0007669"/>
    <property type="project" value="TreeGrafter"/>
</dbReference>
<dbReference type="InterPro" id="IPR006828">
    <property type="entry name" value="ASC_dom"/>
</dbReference>
<dbReference type="InterPro" id="IPR050827">
    <property type="entry name" value="CRP1_MDG1_kinase"/>
</dbReference>
<keyword evidence="6 15" id="KW-0812">Transmembrane</keyword>
<keyword evidence="8 15" id="KW-1133">Transmembrane helix</keyword>
<dbReference type="AlphaFoldDB" id="A0A8K1LEP8"/>
<dbReference type="PANTHER" id="PTHR10343:SF84">
    <property type="entry name" value="5'-AMP-ACTIVATED PROTEIN KINASE SUBUNIT BETA-1"/>
    <property type="match status" value="1"/>
</dbReference>
<dbReference type="Proteomes" id="UP000796761">
    <property type="component" value="Unassembled WGS sequence"/>
</dbReference>
<comment type="subunit">
    <text evidence="12">AMPK is a heterotrimer of an alpha catalytic subunit (PRKAA1 or PRKAA2), a beta (PRKAB1 or PRKAB2) and a gamma non-catalytic subunits (PRKAG1, PRKAG2 or PRKAG3). Interacts with FNIP1 and FNIP2.</text>
</comment>
<evidence type="ECO:0000313" key="18">
    <source>
        <dbReference type="Proteomes" id="UP000796761"/>
    </source>
</evidence>
<dbReference type="GO" id="GO:0019901">
    <property type="term" value="F:protein kinase binding"/>
    <property type="evidence" value="ECO:0007669"/>
    <property type="project" value="TreeGrafter"/>
</dbReference>
<reference evidence="17" key="1">
    <citation type="submission" date="2019-04" db="EMBL/GenBank/DDBJ databases">
        <title>Genome assembly of Zosterops borbonicus 15179.</title>
        <authorList>
            <person name="Leroy T."/>
            <person name="Anselmetti Y."/>
            <person name="Tilak M.-K."/>
            <person name="Nabholz B."/>
        </authorList>
    </citation>
    <scope>NUCLEOTIDE SEQUENCE</scope>
    <source>
        <strain evidence="17">HGM_15179</strain>
        <tissue evidence="17">Muscle</tissue>
    </source>
</reference>
<dbReference type="InterPro" id="IPR014756">
    <property type="entry name" value="Ig_E-set"/>
</dbReference>
<keyword evidence="9" id="KW-0443">Lipid metabolism</keyword>
<name>A0A8K1LEP8_9PASS</name>
<dbReference type="GO" id="GO:0031588">
    <property type="term" value="C:nucleotide-activated protein kinase complex"/>
    <property type="evidence" value="ECO:0007669"/>
    <property type="project" value="TreeGrafter"/>
</dbReference>
<evidence type="ECO:0000256" key="5">
    <source>
        <dbReference type="ARBA" id="ARBA00022553"/>
    </source>
</evidence>
<evidence type="ECO:0000256" key="14">
    <source>
        <dbReference type="SAM" id="MobiDB-lite"/>
    </source>
</evidence>
<organism evidence="17 18">
    <name type="scientific">Zosterops borbonicus</name>
    <dbReference type="NCBI Taxonomy" id="364589"/>
    <lineage>
        <taxon>Eukaryota</taxon>
        <taxon>Metazoa</taxon>
        <taxon>Chordata</taxon>
        <taxon>Craniata</taxon>
        <taxon>Vertebrata</taxon>
        <taxon>Euteleostomi</taxon>
        <taxon>Archelosauria</taxon>
        <taxon>Archosauria</taxon>
        <taxon>Dinosauria</taxon>
        <taxon>Saurischia</taxon>
        <taxon>Theropoda</taxon>
        <taxon>Coelurosauria</taxon>
        <taxon>Aves</taxon>
        <taxon>Neognathae</taxon>
        <taxon>Neoaves</taxon>
        <taxon>Telluraves</taxon>
        <taxon>Australaves</taxon>
        <taxon>Passeriformes</taxon>
        <taxon>Sylvioidea</taxon>
        <taxon>Zosteropidae</taxon>
        <taxon>Zosterops</taxon>
    </lineage>
</organism>
<keyword evidence="5" id="KW-0597">Phosphoprotein</keyword>
<evidence type="ECO:0000256" key="15">
    <source>
        <dbReference type="SAM" id="Phobius"/>
    </source>
</evidence>
<feature type="transmembrane region" description="Helical" evidence="15">
    <location>
        <begin position="38"/>
        <end position="62"/>
    </location>
</feature>
<dbReference type="FunFam" id="2.60.40.10:FF:000139">
    <property type="entry name" value="Protein kinase AMP-activated non-catalytic subunit beta 1"/>
    <property type="match status" value="1"/>
</dbReference>
<keyword evidence="18" id="KW-1185">Reference proteome</keyword>
<evidence type="ECO:0000256" key="4">
    <source>
        <dbReference type="ARBA" id="ARBA00022516"/>
    </source>
</evidence>
<dbReference type="Pfam" id="PF16561">
    <property type="entry name" value="AMPK1_CBM"/>
    <property type="match status" value="1"/>
</dbReference>
<dbReference type="InterPro" id="IPR037256">
    <property type="entry name" value="ASC_dom_sf"/>
</dbReference>
<evidence type="ECO:0000313" key="17">
    <source>
        <dbReference type="EMBL" id="TRZ11180.1"/>
    </source>
</evidence>
<evidence type="ECO:0000256" key="13">
    <source>
        <dbReference type="ARBA" id="ARBA00040010"/>
    </source>
</evidence>
<gene>
    <name evidence="17" type="ORF">HGM15179_015921</name>
</gene>
<evidence type="ECO:0000256" key="12">
    <source>
        <dbReference type="ARBA" id="ARBA00025878"/>
    </source>
</evidence>
<dbReference type="SMART" id="SM01010">
    <property type="entry name" value="AMPKBI"/>
    <property type="match status" value="1"/>
</dbReference>
<evidence type="ECO:0000256" key="6">
    <source>
        <dbReference type="ARBA" id="ARBA00022692"/>
    </source>
</evidence>
<keyword evidence="10 15" id="KW-0472">Membrane</keyword>
<protein>
    <recommendedName>
        <fullName evidence="13">5'-AMP-activated protein kinase subunit beta-1</fullName>
    </recommendedName>
</protein>
<comment type="function">
    <text evidence="11">Non-catalytic subunit of AMP-activated protein kinase (AMPK), an energy sensor protein kinase that plays a key role in regulating cellular energy metabolism. In response to reduction of intracellular ATP levels, AMPK activates energy-producing pathways and inhibits energy-consuming processes: inhibits protein, carbohydrate and lipid biosynthesis, as well as cell growth and proliferation. AMPK acts via direct phosphorylation of metabolic enzymes, and by longer-term effects via phosphorylation of transcription regulators. Also acts as a regulator of cellular polarity by remodeling the actin cytoskeleton; probably by indirectly activating myosin. Beta non-catalytic subunit acts as a scaffold on which the AMPK complex assembles, via its C-terminus that bridges alpha (PRKAA1 or PRKAA2) and gamma subunits (PRKAG1, PRKAG2 or PRKAG3).</text>
</comment>
<feature type="region of interest" description="Disordered" evidence="14">
    <location>
        <begin position="214"/>
        <end position="263"/>
    </location>
</feature>
<keyword evidence="7" id="KW-0276">Fatty acid metabolism</keyword>
<evidence type="ECO:0000256" key="10">
    <source>
        <dbReference type="ARBA" id="ARBA00023136"/>
    </source>
</evidence>
<feature type="transmembrane region" description="Helical" evidence="15">
    <location>
        <begin position="83"/>
        <end position="106"/>
    </location>
</feature>
<dbReference type="PANTHER" id="PTHR10343">
    <property type="entry name" value="5'-AMP-ACTIVATED PROTEIN KINASE , BETA SUBUNIT"/>
    <property type="match status" value="1"/>
</dbReference>
<dbReference type="EMBL" id="SWJQ01000748">
    <property type="protein sequence ID" value="TRZ11180.1"/>
    <property type="molecule type" value="Genomic_DNA"/>
</dbReference>
<dbReference type="OrthoDB" id="531008at2759"/>
<dbReference type="Pfam" id="PF04505">
    <property type="entry name" value="CD225"/>
    <property type="match status" value="1"/>
</dbReference>
<dbReference type="CDD" id="cd02859">
    <property type="entry name" value="E_set_AMPKbeta_like_N"/>
    <property type="match status" value="1"/>
</dbReference>
<evidence type="ECO:0000256" key="7">
    <source>
        <dbReference type="ARBA" id="ARBA00022832"/>
    </source>
</evidence>
<evidence type="ECO:0000256" key="1">
    <source>
        <dbReference type="ARBA" id="ARBA00004370"/>
    </source>
</evidence>
<evidence type="ECO:0000256" key="3">
    <source>
        <dbReference type="ARBA" id="ARBA00010926"/>
    </source>
</evidence>
<dbReference type="GO" id="GO:0005634">
    <property type="term" value="C:nucleus"/>
    <property type="evidence" value="ECO:0007669"/>
    <property type="project" value="TreeGrafter"/>
</dbReference>
<accession>A0A8K1LEP8</accession>
<dbReference type="InterPro" id="IPR013783">
    <property type="entry name" value="Ig-like_fold"/>
</dbReference>
<comment type="subcellular location">
    <subcellularLocation>
        <location evidence="1">Membrane</location>
    </subcellularLocation>
</comment>
<dbReference type="GO" id="GO:0005737">
    <property type="term" value="C:cytoplasm"/>
    <property type="evidence" value="ECO:0007669"/>
    <property type="project" value="TreeGrafter"/>
</dbReference>
<proteinExistence type="inferred from homology"/>
<dbReference type="Gene3D" id="2.60.40.10">
    <property type="entry name" value="Immunoglobulins"/>
    <property type="match status" value="1"/>
</dbReference>
<dbReference type="InterPro" id="IPR032640">
    <property type="entry name" value="AMPK1_CBM"/>
</dbReference>
<dbReference type="SUPFAM" id="SSF81296">
    <property type="entry name" value="E set domains"/>
    <property type="match status" value="1"/>
</dbReference>
<keyword evidence="4" id="KW-0444">Lipid biosynthesis</keyword>